<dbReference type="Pfam" id="PF14907">
    <property type="entry name" value="NTP_transf_5"/>
    <property type="match status" value="1"/>
</dbReference>
<reference evidence="1" key="1">
    <citation type="submission" date="2021-07" db="EMBL/GenBank/DDBJ databases">
        <title>Neiella marina sp. nov., isolated from the intestinal content of sea cucumber Apostichopus japonicus.</title>
        <authorList>
            <person name="Bai X."/>
        </authorList>
    </citation>
    <scope>NUCLEOTIDE SEQUENCE</scope>
    <source>
        <strain evidence="1">126</strain>
    </source>
</reference>
<name>A0ABS7EH46_9GAMM</name>
<accession>A0ABS7EH46</accession>
<dbReference type="RefSeq" id="WP_220104328.1">
    <property type="nucleotide sequence ID" value="NZ_JAHZSS010000013.1"/>
</dbReference>
<protein>
    <submittedName>
        <fullName evidence="1">Nucleotidyltransferase family protein</fullName>
    </submittedName>
</protein>
<dbReference type="Proteomes" id="UP001166251">
    <property type="component" value="Unassembled WGS sequence"/>
</dbReference>
<evidence type="ECO:0000313" key="2">
    <source>
        <dbReference type="Proteomes" id="UP001166251"/>
    </source>
</evidence>
<gene>
    <name evidence="1" type="ORF">K0504_11430</name>
</gene>
<organism evidence="1 2">
    <name type="scientific">Neiella holothuriorum</name>
    <dbReference type="NCBI Taxonomy" id="2870530"/>
    <lineage>
        <taxon>Bacteria</taxon>
        <taxon>Pseudomonadati</taxon>
        <taxon>Pseudomonadota</taxon>
        <taxon>Gammaproteobacteria</taxon>
        <taxon>Alteromonadales</taxon>
        <taxon>Echinimonadaceae</taxon>
        <taxon>Neiella</taxon>
    </lineage>
</organism>
<evidence type="ECO:0000313" key="1">
    <source>
        <dbReference type="EMBL" id="MBW8191650.1"/>
    </source>
</evidence>
<sequence>MRLFQLLSSPDKSLNLSLFKWSTLLAEARYMSMLGQLKPLLVKAHVWHKLPLKVQQTIESDFCVYANQRRLLSQESERLSSLLKGLNVDHVYLKGAAYQLAGYPEFDGRLMADIDLLVSRDSLPKVEAELLKSGWIFTKTNDYDEKFYREWSHEIPPLRHIERGTELDVHFNIMPVILKNSPSPALLQSKITPLPQLPSAYMLEPSALAFHSIIHLFFESEYNKGIRDLNDIYMLTKHFDGVDFWQGLIALEGEMGNGDCIYWALYFLRKIYSLSPPTYVLEHFDKCAPNKALAAILGWSFTQVFYQQYPPYRSKLHLVAAAILYWRGHLKRMPLYKLIPHLFVKGWRQFINKEEMTLEDVFRVR</sequence>
<proteinExistence type="predicted"/>
<dbReference type="EMBL" id="JAHZSS010000013">
    <property type="protein sequence ID" value="MBW8191650.1"/>
    <property type="molecule type" value="Genomic_DNA"/>
</dbReference>
<dbReference type="InterPro" id="IPR039498">
    <property type="entry name" value="NTP_transf_5"/>
</dbReference>
<comment type="caution">
    <text evidence="1">The sequence shown here is derived from an EMBL/GenBank/DDBJ whole genome shotgun (WGS) entry which is preliminary data.</text>
</comment>
<keyword evidence="2" id="KW-1185">Reference proteome</keyword>